<keyword evidence="4" id="KW-0547">Nucleotide-binding</keyword>
<evidence type="ECO:0000256" key="10">
    <source>
        <dbReference type="ARBA" id="ARBA00023310"/>
    </source>
</evidence>
<dbReference type="EMBL" id="JAOXHJ010000003">
    <property type="protein sequence ID" value="MCV3754098.1"/>
    <property type="molecule type" value="Genomic_DNA"/>
</dbReference>
<proteinExistence type="inferred from homology"/>
<dbReference type="InterPro" id="IPR000194">
    <property type="entry name" value="ATPase_F1/V1/A1_a/bsu_nucl-bd"/>
</dbReference>
<dbReference type="InterPro" id="IPR003593">
    <property type="entry name" value="AAA+_ATPase"/>
</dbReference>
<gene>
    <name evidence="12" type="ORF">OF365_01795</name>
</gene>
<dbReference type="NCBIfam" id="NF045934">
    <property type="entry name" value="MSC_0618_beta"/>
    <property type="match status" value="1"/>
</dbReference>
<keyword evidence="13" id="KW-1185">Reference proteome</keyword>
<protein>
    <submittedName>
        <fullName evidence="12">F0F1 ATP synthase subunit beta</fullName>
    </submittedName>
</protein>
<evidence type="ECO:0000256" key="8">
    <source>
        <dbReference type="ARBA" id="ARBA00023136"/>
    </source>
</evidence>
<evidence type="ECO:0000256" key="7">
    <source>
        <dbReference type="ARBA" id="ARBA00023065"/>
    </source>
</evidence>
<dbReference type="InterPro" id="IPR050053">
    <property type="entry name" value="ATPase_alpha/beta_chains"/>
</dbReference>
<evidence type="ECO:0000256" key="4">
    <source>
        <dbReference type="ARBA" id="ARBA00022741"/>
    </source>
</evidence>
<accession>A0ABT3BQ51</accession>
<evidence type="ECO:0000256" key="2">
    <source>
        <dbReference type="ARBA" id="ARBA00008936"/>
    </source>
</evidence>
<keyword evidence="9" id="KW-0139">CF(1)</keyword>
<feature type="domain" description="AAA+ ATPase" evidence="11">
    <location>
        <begin position="141"/>
        <end position="327"/>
    </location>
</feature>
<comment type="caution">
    <text evidence="12">The sequence shown here is derived from an EMBL/GenBank/DDBJ whole genome shotgun (WGS) entry which is preliminary data.</text>
</comment>
<dbReference type="InterPro" id="IPR024034">
    <property type="entry name" value="ATPase_F1/V1_b/a_C"/>
</dbReference>
<keyword evidence="8" id="KW-0472">Membrane</keyword>
<dbReference type="Gene3D" id="3.40.50.300">
    <property type="entry name" value="P-loop containing nucleotide triphosphate hydrolases"/>
    <property type="match status" value="1"/>
</dbReference>
<keyword evidence="6" id="KW-1278">Translocase</keyword>
<dbReference type="SMART" id="SM00382">
    <property type="entry name" value="AAA"/>
    <property type="match status" value="1"/>
</dbReference>
<dbReference type="Gene3D" id="1.10.1140.10">
    <property type="entry name" value="Bovine Mitochondrial F1-atpase, Atp Synthase Beta Chain, Chain D, domain 3"/>
    <property type="match status" value="1"/>
</dbReference>
<dbReference type="Pfam" id="PF22919">
    <property type="entry name" value="ATP-synt_VA_C"/>
    <property type="match status" value="1"/>
</dbReference>
<evidence type="ECO:0000259" key="11">
    <source>
        <dbReference type="SMART" id="SM00382"/>
    </source>
</evidence>
<evidence type="ECO:0000313" key="13">
    <source>
        <dbReference type="Proteomes" id="UP001207252"/>
    </source>
</evidence>
<evidence type="ECO:0000313" key="12">
    <source>
        <dbReference type="EMBL" id="MCV3754098.1"/>
    </source>
</evidence>
<reference evidence="12 13" key="1">
    <citation type="journal article" date="2020" name="Int. J. Syst. Evol. Microbiol.">
        <title>Ureaplasma miroungigenitalium sp. nov. isolated from northern elephant seals (Mirounga angustirostris) and Ureaplasma zalophigenitalium sp. nov. isolated from California sea lions (Zalophus californianus).</title>
        <authorList>
            <person name="Volokhov D.V."/>
            <person name="Gulland F.M."/>
            <person name="Gao Y."/>
            <person name="Chizhikov V.E."/>
        </authorList>
    </citation>
    <scope>NUCLEOTIDE SEQUENCE [LARGE SCALE GENOMIC DNA]</scope>
    <source>
        <strain evidence="12 13">CSL7644-GEN</strain>
    </source>
</reference>
<dbReference type="Pfam" id="PF00006">
    <property type="entry name" value="ATP-synt_ab"/>
    <property type="match status" value="1"/>
</dbReference>
<comment type="similarity">
    <text evidence="2">Belongs to the ATPase alpha/beta chains family.</text>
</comment>
<organism evidence="12 13">
    <name type="scientific">Ureaplasma zalophigenitalium</name>
    <dbReference type="NCBI Taxonomy" id="907723"/>
    <lineage>
        <taxon>Bacteria</taxon>
        <taxon>Bacillati</taxon>
        <taxon>Mycoplasmatota</taxon>
        <taxon>Mycoplasmoidales</taxon>
        <taxon>Mycoplasmoidaceae</taxon>
        <taxon>Ureaplasma</taxon>
    </lineage>
</organism>
<dbReference type="PANTHER" id="PTHR15184:SF71">
    <property type="entry name" value="ATP SYNTHASE SUBUNIT BETA, MITOCHONDRIAL"/>
    <property type="match status" value="1"/>
</dbReference>
<keyword evidence="5" id="KW-0067">ATP-binding</keyword>
<evidence type="ECO:0000256" key="3">
    <source>
        <dbReference type="ARBA" id="ARBA00022448"/>
    </source>
</evidence>
<keyword evidence="10" id="KW-0066">ATP synthesis</keyword>
<dbReference type="InterPro" id="IPR027417">
    <property type="entry name" value="P-loop_NTPase"/>
</dbReference>
<dbReference type="SUPFAM" id="SSF47917">
    <property type="entry name" value="C-terminal domain of alpha and beta subunits of F1 ATP synthase"/>
    <property type="match status" value="1"/>
</dbReference>
<dbReference type="InterPro" id="IPR055190">
    <property type="entry name" value="ATP-synt_VA_C"/>
</dbReference>
<name>A0ABT3BQ51_9BACT</name>
<evidence type="ECO:0000256" key="9">
    <source>
        <dbReference type="ARBA" id="ARBA00023196"/>
    </source>
</evidence>
<evidence type="ECO:0000256" key="5">
    <source>
        <dbReference type="ARBA" id="ARBA00022840"/>
    </source>
</evidence>
<keyword evidence="7" id="KW-0406">Ion transport</keyword>
<evidence type="ECO:0000256" key="1">
    <source>
        <dbReference type="ARBA" id="ARBA00004370"/>
    </source>
</evidence>
<evidence type="ECO:0000256" key="6">
    <source>
        <dbReference type="ARBA" id="ARBA00022967"/>
    </source>
</evidence>
<dbReference type="PANTHER" id="PTHR15184">
    <property type="entry name" value="ATP SYNTHASE"/>
    <property type="match status" value="1"/>
</dbReference>
<sequence length="463" mass="51715">MSAKIVKIFTNVVEIELSEPYDNLQVDHVLTMHNTNTFLITKTIISNQLIRAVVVHSAQDIQIGDQVEITDKFLQVPVGHEAKNQVFDILGNNLSAQNSVNASQKYVNMNSLIQKSKQLNTYNSILQTGIKVIDFFTPIVVGQKLGIFGGAGVGKTVLIKEIIFNAKKMAQKISPIFIGSGERSREGLELYQELVEANLMASSTMFIAQMNETPAARANIVPFGITCAEYLRDVEHEDVLLFIDNIYRFIQASNEVASSLDKKTSIGGYQATLDSDVSFIQDRLYANENGSITSFQTVFLPMDDISDPAAVSLFAHLDGALVLSRDLMAKNLYPAIDPLESHSISLNPKIIGQKHFDAVIKVKSILKQYKDLEDVIMVLGIDELDPENKRVVKIALQLQNFFTQHFFMAEHFTKEKGVYVKLEDTVDSVLRIINGEFINQSPEIFSFIGSNLDMLNDEQLNKK</sequence>
<comment type="subcellular location">
    <subcellularLocation>
        <location evidence="1">Membrane</location>
    </subcellularLocation>
</comment>
<keyword evidence="3" id="KW-0813">Transport</keyword>
<dbReference type="SUPFAM" id="SSF52540">
    <property type="entry name" value="P-loop containing nucleoside triphosphate hydrolases"/>
    <property type="match status" value="1"/>
</dbReference>
<dbReference type="RefSeq" id="WP_263817902.1">
    <property type="nucleotide sequence ID" value="NZ_JAOXHJ010000003.1"/>
</dbReference>
<dbReference type="Proteomes" id="UP001207252">
    <property type="component" value="Unassembled WGS sequence"/>
</dbReference>